<comment type="caution">
    <text evidence="2">The sequence shown here is derived from an EMBL/GenBank/DDBJ whole genome shotgun (WGS) entry which is preliminary data.</text>
</comment>
<dbReference type="AlphaFoldDB" id="A0A7W5C572"/>
<sequence length="366" mass="40631">MLKFRKRKLSDERFEACSVFDVNGDGVMDIVSGAYWYEGPDYVKKHRICDIAEIDGYHDDFCDYPLDVDGDGRMDIITASFWSLSVRWRRNPGETETLWETAEAGPTGHTETLRFYDIDGCGIPEIFPNAIDEPQAFFKLVCDASGKGTGQFTKIVIGSEHAGHGMGFADINGNGKMDIVLQKGWLEQPEDPYAGPWVFHQEFDLGAASIPILGYDVNGDGLCDLIYGAAHDYGLFWMEQQIGADGARVWKKHVIELDGSQFHDMQLADIDGDGQLELVTGKRYRAHNDGDPGAFDPIGMYYYRIDQGRFEKHVIDFGNAEEGASGAGIYFWMQDLTGNGYLDIVAPGKEGLFLFENLGSEAGCDG</sequence>
<dbReference type="PANTHER" id="PTHR44103">
    <property type="entry name" value="PROPROTEIN CONVERTASE P"/>
    <property type="match status" value="1"/>
</dbReference>
<dbReference type="Gene3D" id="2.130.10.130">
    <property type="entry name" value="Integrin alpha, N-terminal"/>
    <property type="match status" value="1"/>
</dbReference>
<dbReference type="InterPro" id="IPR028994">
    <property type="entry name" value="Integrin_alpha_N"/>
</dbReference>
<dbReference type="InterPro" id="IPR013517">
    <property type="entry name" value="FG-GAP"/>
</dbReference>
<accession>A0A7W5C572</accession>
<dbReference type="Proteomes" id="UP000518605">
    <property type="component" value="Unassembled WGS sequence"/>
</dbReference>
<dbReference type="PANTHER" id="PTHR44103:SF1">
    <property type="entry name" value="PROPROTEIN CONVERTASE P"/>
    <property type="match status" value="1"/>
</dbReference>
<protein>
    <recommendedName>
        <fullName evidence="4">VCBS repeat-containing protein</fullName>
    </recommendedName>
</protein>
<dbReference type="RefSeq" id="WP_183560324.1">
    <property type="nucleotide sequence ID" value="NZ_CBCSLB010000002.1"/>
</dbReference>
<dbReference type="EMBL" id="JACHXW010000003">
    <property type="protein sequence ID" value="MBB3151411.1"/>
    <property type="molecule type" value="Genomic_DNA"/>
</dbReference>
<reference evidence="2 3" key="1">
    <citation type="submission" date="2020-08" db="EMBL/GenBank/DDBJ databases">
        <title>Genomic Encyclopedia of Type Strains, Phase III (KMG-III): the genomes of soil and plant-associated and newly described type strains.</title>
        <authorList>
            <person name="Whitman W."/>
        </authorList>
    </citation>
    <scope>NUCLEOTIDE SEQUENCE [LARGE SCALE GENOMIC DNA]</scope>
    <source>
        <strain evidence="2 3">CECT 8234</strain>
    </source>
</reference>
<dbReference type="SUPFAM" id="SSF69318">
    <property type="entry name" value="Integrin alpha N-terminal domain"/>
    <property type="match status" value="1"/>
</dbReference>
<name>A0A7W5C572_9BACL</name>
<keyword evidence="3" id="KW-1185">Reference proteome</keyword>
<evidence type="ECO:0008006" key="4">
    <source>
        <dbReference type="Google" id="ProtNLM"/>
    </source>
</evidence>
<gene>
    <name evidence="2" type="ORF">FHS16_001454</name>
</gene>
<dbReference type="Pfam" id="PF13517">
    <property type="entry name" value="FG-GAP_3"/>
    <property type="match status" value="2"/>
</dbReference>
<evidence type="ECO:0000313" key="3">
    <source>
        <dbReference type="Proteomes" id="UP000518605"/>
    </source>
</evidence>
<proteinExistence type="predicted"/>
<keyword evidence="1" id="KW-0732">Signal</keyword>
<evidence type="ECO:0000313" key="2">
    <source>
        <dbReference type="EMBL" id="MBB3151411.1"/>
    </source>
</evidence>
<organism evidence="2 3">
    <name type="scientific">Paenibacillus endophyticus</name>
    <dbReference type="NCBI Taxonomy" id="1294268"/>
    <lineage>
        <taxon>Bacteria</taxon>
        <taxon>Bacillati</taxon>
        <taxon>Bacillota</taxon>
        <taxon>Bacilli</taxon>
        <taxon>Bacillales</taxon>
        <taxon>Paenibacillaceae</taxon>
        <taxon>Paenibacillus</taxon>
    </lineage>
</organism>
<evidence type="ECO:0000256" key="1">
    <source>
        <dbReference type="ARBA" id="ARBA00022729"/>
    </source>
</evidence>